<evidence type="ECO:0000313" key="7">
    <source>
        <dbReference type="EMBL" id="RBQ03837.1"/>
    </source>
</evidence>
<sequence length="485" mass="51782">MNLKKPIDVLIAESAESGEGTLKRTLSSTSLVALGIGAIIGAGLFSLTGIAAADHAGPAVTLSFVLAAVGCAFAGLCYAEFASMIPVAGSAYTYSYATMGEFMAWVIGWDLVLEYALGAATVGVSWSGYFNKLLHEFGMEMPLYLTKSFAEVDGGGINLPAVVIVSLLSLMLIRGTKESASLNNILVIVKVAVVIIFIALGWKFINPANHTPYIPANTGVKGEFGISGIAAGAALVFFAFIGFDAVSTAAQEAKNPQKGMPIGILGSLVVCTILYVLFAHVMTGLVPYTVFKGDASPAATAFKVTGYNWLQMGLIIAILAGYTSVILVMLMGQSRVFYTMSKDGLLPKFFSSIHSKFRTPFKTNIFFMLFVSIFAGFVPVTDLGHMVSIGTLFAFSLVCIGVMLLRKTDPDRPRPFKTPLVPFVPIMGIIVCVYLMSSLPIEAWIRLAIWMALGIAIYFFYGKKNSVLGNTGKVVEPVDPPRPEL</sequence>
<feature type="transmembrane region" description="Helical" evidence="6">
    <location>
        <begin position="262"/>
        <end position="289"/>
    </location>
</feature>
<feature type="transmembrane region" description="Helical" evidence="6">
    <location>
        <begin position="102"/>
        <end position="129"/>
    </location>
</feature>
<reference evidence="7 8" key="1">
    <citation type="submission" date="2018-07" db="EMBL/GenBank/DDBJ databases">
        <title>A draft genome of a endophytic bacteria, a new species of Pedobacter.</title>
        <authorList>
            <person name="Zhang Z.D."/>
            <person name="Chen Z.J."/>
        </authorList>
    </citation>
    <scope>NUCLEOTIDE SEQUENCE [LARGE SCALE GENOMIC DNA]</scope>
    <source>
        <strain evidence="7 8">RS10</strain>
    </source>
</reference>
<dbReference type="InterPro" id="IPR002293">
    <property type="entry name" value="AA/rel_permease1"/>
</dbReference>
<evidence type="ECO:0000313" key="8">
    <source>
        <dbReference type="Proteomes" id="UP000252081"/>
    </source>
</evidence>
<evidence type="ECO:0000256" key="2">
    <source>
        <dbReference type="ARBA" id="ARBA00022448"/>
    </source>
</evidence>
<dbReference type="OrthoDB" id="9762947at2"/>
<evidence type="ECO:0000256" key="5">
    <source>
        <dbReference type="ARBA" id="ARBA00023136"/>
    </source>
</evidence>
<dbReference type="AlphaFoldDB" id="A0A366KQ96"/>
<evidence type="ECO:0000256" key="3">
    <source>
        <dbReference type="ARBA" id="ARBA00022692"/>
    </source>
</evidence>
<keyword evidence="5 6" id="KW-0472">Membrane</keyword>
<dbReference type="Gene3D" id="1.20.1740.10">
    <property type="entry name" value="Amino acid/polyamine transporter I"/>
    <property type="match status" value="1"/>
</dbReference>
<name>A0A366KQ96_9SPHI</name>
<keyword evidence="2" id="KW-0813">Transport</keyword>
<comment type="subcellular location">
    <subcellularLocation>
        <location evidence="1">Membrane</location>
        <topology evidence="1">Multi-pass membrane protein</topology>
    </subcellularLocation>
</comment>
<dbReference type="Pfam" id="PF13520">
    <property type="entry name" value="AA_permease_2"/>
    <property type="match status" value="1"/>
</dbReference>
<accession>A0A366KQ96</accession>
<feature type="transmembrane region" description="Helical" evidence="6">
    <location>
        <begin position="31"/>
        <end position="53"/>
    </location>
</feature>
<keyword evidence="4 6" id="KW-1133">Transmembrane helix</keyword>
<keyword evidence="8" id="KW-1185">Reference proteome</keyword>
<organism evidence="7 8">
    <name type="scientific">Pedobacter miscanthi</name>
    <dbReference type="NCBI Taxonomy" id="2259170"/>
    <lineage>
        <taxon>Bacteria</taxon>
        <taxon>Pseudomonadati</taxon>
        <taxon>Bacteroidota</taxon>
        <taxon>Sphingobacteriia</taxon>
        <taxon>Sphingobacteriales</taxon>
        <taxon>Sphingobacteriaceae</taxon>
        <taxon>Pedobacter</taxon>
    </lineage>
</organism>
<evidence type="ECO:0000256" key="4">
    <source>
        <dbReference type="ARBA" id="ARBA00022989"/>
    </source>
</evidence>
<dbReference type="GO" id="GO:0016020">
    <property type="term" value="C:membrane"/>
    <property type="evidence" value="ECO:0007669"/>
    <property type="project" value="UniProtKB-SubCell"/>
</dbReference>
<dbReference type="PIRSF" id="PIRSF006060">
    <property type="entry name" value="AA_transporter"/>
    <property type="match status" value="1"/>
</dbReference>
<feature type="transmembrane region" description="Helical" evidence="6">
    <location>
        <begin position="361"/>
        <end position="380"/>
    </location>
</feature>
<dbReference type="GO" id="GO:0015171">
    <property type="term" value="F:amino acid transmembrane transporter activity"/>
    <property type="evidence" value="ECO:0007669"/>
    <property type="project" value="TreeGrafter"/>
</dbReference>
<feature type="transmembrane region" description="Helical" evidence="6">
    <location>
        <begin position="149"/>
        <end position="173"/>
    </location>
</feature>
<keyword evidence="3 6" id="KW-0812">Transmembrane</keyword>
<dbReference type="PANTHER" id="PTHR43243:SF4">
    <property type="entry name" value="CATIONIC AMINO ACID TRANSPORTER 4"/>
    <property type="match status" value="1"/>
</dbReference>
<dbReference type="PANTHER" id="PTHR43243">
    <property type="entry name" value="INNER MEMBRANE TRANSPORTER YGJI-RELATED"/>
    <property type="match status" value="1"/>
</dbReference>
<dbReference type="RefSeq" id="WP_113950665.1">
    <property type="nucleotide sequence ID" value="NZ_QNQU01000019.1"/>
</dbReference>
<feature type="transmembrane region" description="Helical" evidence="6">
    <location>
        <begin position="443"/>
        <end position="461"/>
    </location>
</feature>
<feature type="transmembrane region" description="Helical" evidence="6">
    <location>
        <begin position="418"/>
        <end position="437"/>
    </location>
</feature>
<evidence type="ECO:0000256" key="6">
    <source>
        <dbReference type="SAM" id="Phobius"/>
    </source>
</evidence>
<comment type="caution">
    <text evidence="7">The sequence shown here is derived from an EMBL/GenBank/DDBJ whole genome shotgun (WGS) entry which is preliminary data.</text>
</comment>
<feature type="transmembrane region" description="Helical" evidence="6">
    <location>
        <begin position="225"/>
        <end position="250"/>
    </location>
</feature>
<gene>
    <name evidence="7" type="ORF">DRW42_20320</name>
</gene>
<protein>
    <submittedName>
        <fullName evidence="7">Amino acid transporter</fullName>
    </submittedName>
</protein>
<feature type="transmembrane region" description="Helical" evidence="6">
    <location>
        <begin position="185"/>
        <end position="205"/>
    </location>
</feature>
<dbReference type="EMBL" id="QNQU01000019">
    <property type="protein sequence ID" value="RBQ03837.1"/>
    <property type="molecule type" value="Genomic_DNA"/>
</dbReference>
<feature type="transmembrane region" description="Helical" evidence="6">
    <location>
        <begin position="386"/>
        <end position="406"/>
    </location>
</feature>
<feature type="transmembrane region" description="Helical" evidence="6">
    <location>
        <begin position="59"/>
        <end position="81"/>
    </location>
</feature>
<evidence type="ECO:0000256" key="1">
    <source>
        <dbReference type="ARBA" id="ARBA00004141"/>
    </source>
</evidence>
<feature type="transmembrane region" description="Helical" evidence="6">
    <location>
        <begin position="309"/>
        <end position="332"/>
    </location>
</feature>
<proteinExistence type="predicted"/>
<dbReference type="Proteomes" id="UP000252081">
    <property type="component" value="Unassembled WGS sequence"/>
</dbReference>